<evidence type="ECO:0008006" key="6">
    <source>
        <dbReference type="Google" id="ProtNLM"/>
    </source>
</evidence>
<evidence type="ECO:0000256" key="1">
    <source>
        <dbReference type="ARBA" id="ARBA00006484"/>
    </source>
</evidence>
<gene>
    <name evidence="4" type="ORF">APUU_81062S</name>
</gene>
<comment type="similarity">
    <text evidence="1 3">Belongs to the short-chain dehydrogenases/reductases (SDR) family.</text>
</comment>
<reference evidence="4" key="1">
    <citation type="submission" date="2021-01" db="EMBL/GenBank/DDBJ databases">
        <authorList>
            <consortium name="Aspergillus puulaauensis MK2 genome sequencing consortium"/>
            <person name="Kazuki M."/>
            <person name="Futagami T."/>
        </authorList>
    </citation>
    <scope>NUCLEOTIDE SEQUENCE</scope>
    <source>
        <strain evidence="4">MK2</strain>
    </source>
</reference>
<dbReference type="PRINTS" id="PR00081">
    <property type="entry name" value="GDHRDH"/>
</dbReference>
<dbReference type="KEGG" id="apuu:APUU_81062S"/>
<evidence type="ECO:0000256" key="2">
    <source>
        <dbReference type="ARBA" id="ARBA00023002"/>
    </source>
</evidence>
<dbReference type="GO" id="GO:0016491">
    <property type="term" value="F:oxidoreductase activity"/>
    <property type="evidence" value="ECO:0007669"/>
    <property type="project" value="UniProtKB-KW"/>
</dbReference>
<dbReference type="CDD" id="cd05374">
    <property type="entry name" value="17beta-HSD-like_SDR_c"/>
    <property type="match status" value="1"/>
</dbReference>
<dbReference type="AlphaFoldDB" id="A0A7R8AST2"/>
<keyword evidence="5" id="KW-1185">Reference proteome</keyword>
<proteinExistence type="inferred from homology"/>
<evidence type="ECO:0000313" key="5">
    <source>
        <dbReference type="Proteomes" id="UP000654913"/>
    </source>
</evidence>
<dbReference type="SUPFAM" id="SSF51735">
    <property type="entry name" value="NAD(P)-binding Rossmann-fold domains"/>
    <property type="match status" value="1"/>
</dbReference>
<dbReference type="GeneID" id="64980756"/>
<keyword evidence="2" id="KW-0560">Oxidoreductase</keyword>
<name>A0A7R8AST2_9EURO</name>
<dbReference type="PROSITE" id="PS51257">
    <property type="entry name" value="PROKAR_LIPOPROTEIN"/>
    <property type="match status" value="1"/>
</dbReference>
<dbReference type="InterPro" id="IPR036291">
    <property type="entry name" value="NAD(P)-bd_dom_sf"/>
</dbReference>
<dbReference type="InterPro" id="IPR051911">
    <property type="entry name" value="SDR_oxidoreductase"/>
</dbReference>
<dbReference type="EMBL" id="AP024450">
    <property type="protein sequence ID" value="BCS30759.1"/>
    <property type="molecule type" value="Genomic_DNA"/>
</dbReference>
<evidence type="ECO:0000256" key="3">
    <source>
        <dbReference type="RuleBase" id="RU000363"/>
    </source>
</evidence>
<protein>
    <recommendedName>
        <fullName evidence="6">NAD(P)-binding protein</fullName>
    </recommendedName>
</protein>
<evidence type="ECO:0000313" key="4">
    <source>
        <dbReference type="EMBL" id="BCS30759.1"/>
    </source>
</evidence>
<sequence length="301" mass="32981">MSKPLAAQSLVWLITGCTSGFGQFFVSAILARGDKVVATARNVASLGGLWSKEDVYLLQLDVTDFQDNLQKKASEAVNHFGQIDVLVNNAGYVQSGVWEEVSHDEVLEQLRTNFFGQIDVTRAFLPHMRSRRSGTIIFMSSIAGWLGVAAGGPYSASKFALEGAVESLQSEVLPLGIRVHLIVLGQFRTNILADGRRRITRPSPSIDDYDAPVKALADRQTETNGKQPGDPSQAVERILDVVRREGSVTETMEIPLRVVLGTDAGRIVRNQCLAMLKQLDEFDGLIRSTDFPDAGEVEEYT</sequence>
<dbReference type="InterPro" id="IPR002347">
    <property type="entry name" value="SDR_fam"/>
</dbReference>
<dbReference type="RefSeq" id="XP_041562945.1">
    <property type="nucleotide sequence ID" value="XM_041697411.1"/>
</dbReference>
<dbReference type="PANTHER" id="PTHR43976">
    <property type="entry name" value="SHORT CHAIN DEHYDROGENASE"/>
    <property type="match status" value="1"/>
</dbReference>
<reference evidence="4" key="2">
    <citation type="submission" date="2021-02" db="EMBL/GenBank/DDBJ databases">
        <title>Aspergillus puulaauensis MK2 genome sequence.</title>
        <authorList>
            <person name="Futagami T."/>
            <person name="Mori K."/>
            <person name="Kadooka C."/>
            <person name="Tanaka T."/>
        </authorList>
    </citation>
    <scope>NUCLEOTIDE SEQUENCE</scope>
    <source>
        <strain evidence="4">MK2</strain>
    </source>
</reference>
<dbReference type="PRINTS" id="PR00080">
    <property type="entry name" value="SDRFAMILY"/>
</dbReference>
<dbReference type="Gene3D" id="3.40.50.720">
    <property type="entry name" value="NAD(P)-binding Rossmann-like Domain"/>
    <property type="match status" value="1"/>
</dbReference>
<dbReference type="PANTHER" id="PTHR43976:SF16">
    <property type="entry name" value="SHORT-CHAIN DEHYDROGENASE_REDUCTASE FAMILY PROTEIN"/>
    <property type="match status" value="1"/>
</dbReference>
<organism evidence="4 5">
    <name type="scientific">Aspergillus puulaauensis</name>
    <dbReference type="NCBI Taxonomy" id="1220207"/>
    <lineage>
        <taxon>Eukaryota</taxon>
        <taxon>Fungi</taxon>
        <taxon>Dikarya</taxon>
        <taxon>Ascomycota</taxon>
        <taxon>Pezizomycotina</taxon>
        <taxon>Eurotiomycetes</taxon>
        <taxon>Eurotiomycetidae</taxon>
        <taxon>Eurotiales</taxon>
        <taxon>Aspergillaceae</taxon>
        <taxon>Aspergillus</taxon>
    </lineage>
</organism>
<dbReference type="Pfam" id="PF00106">
    <property type="entry name" value="adh_short"/>
    <property type="match status" value="1"/>
</dbReference>
<dbReference type="Proteomes" id="UP000654913">
    <property type="component" value="Chromosome 8"/>
</dbReference>
<dbReference type="OrthoDB" id="1274115at2759"/>
<accession>A0A7R8AST2</accession>